<protein>
    <submittedName>
        <fullName evidence="1">Uncharacterized protein</fullName>
    </submittedName>
</protein>
<dbReference type="EMBL" id="UGYW01000002">
    <property type="protein sequence ID" value="SUJ29090.1"/>
    <property type="molecule type" value="Genomic_DNA"/>
</dbReference>
<accession>A0A380CVY8</accession>
<gene>
    <name evidence="1" type="ORF">NCTC11388_04525</name>
</gene>
<name>A0A380CVY8_SPHSI</name>
<dbReference type="AlphaFoldDB" id="A0A380CVY8"/>
<reference evidence="1 2" key="1">
    <citation type="submission" date="2018-06" db="EMBL/GenBank/DDBJ databases">
        <authorList>
            <consortium name="Pathogen Informatics"/>
            <person name="Doyle S."/>
        </authorList>
    </citation>
    <scope>NUCLEOTIDE SEQUENCE [LARGE SCALE GENOMIC DNA]</scope>
    <source>
        <strain evidence="1 2">NCTC11388</strain>
    </source>
</reference>
<dbReference type="Proteomes" id="UP000254893">
    <property type="component" value="Unassembled WGS sequence"/>
</dbReference>
<proteinExistence type="predicted"/>
<evidence type="ECO:0000313" key="1">
    <source>
        <dbReference type="EMBL" id="SUJ29090.1"/>
    </source>
</evidence>
<dbReference type="RefSeq" id="WP_115171718.1">
    <property type="nucleotide sequence ID" value="NZ_UGYW01000002.1"/>
</dbReference>
<sequence>MKGKKRTMLIVISSIILFILLFLHFVVGWHHIPHHLRDLKDEFLSSSSSSDIHNGEVAAGADTISVDYATRAISEPLDTLMWGQQIRAGEFVPEGVKEEYNYIKSIDFSKLSPAEDVPTDEEAQFAIVRHYKQEVVNLLKSNDAHIRIGKGYNAPLQKRDDNEQEIARVTAMVSAFNTKGVNLGNIQMPLGIVYDFVKFASDPNTWYITDFSQTIPYDYELNKDRLD</sequence>
<evidence type="ECO:0000313" key="2">
    <source>
        <dbReference type="Proteomes" id="UP000254893"/>
    </source>
</evidence>
<organism evidence="1 2">
    <name type="scientific">Sphingobacterium spiritivorum</name>
    <name type="common">Flavobacterium spiritivorum</name>
    <dbReference type="NCBI Taxonomy" id="258"/>
    <lineage>
        <taxon>Bacteria</taxon>
        <taxon>Pseudomonadati</taxon>
        <taxon>Bacteroidota</taxon>
        <taxon>Sphingobacteriia</taxon>
        <taxon>Sphingobacteriales</taxon>
        <taxon>Sphingobacteriaceae</taxon>
        <taxon>Sphingobacterium</taxon>
    </lineage>
</organism>